<accession>A0A3S0GVL2</accession>
<dbReference type="RefSeq" id="WP_126472169.1">
    <property type="nucleotide sequence ID" value="NZ_RXOE01000005.1"/>
</dbReference>
<evidence type="ECO:0008006" key="3">
    <source>
        <dbReference type="Google" id="ProtNLM"/>
    </source>
</evidence>
<dbReference type="Gene3D" id="3.40.630.30">
    <property type="match status" value="1"/>
</dbReference>
<gene>
    <name evidence="1" type="ORF">EJP69_19625</name>
</gene>
<dbReference type="OrthoDB" id="9903353at2"/>
<protein>
    <recommendedName>
        <fullName evidence="3">GNAT family N-acetyltransferase</fullName>
    </recommendedName>
</protein>
<sequence>MSAIRLNIEAAILRSLAELIEEQNIASEAEPGTPRVHIVATAHELVQAAQVMAQAFVRNRDKAWIAWLRPADVSRIGSGDFVDAERKIARVIHYLLRAALRAGGVVVLETACDEGQGGRTVRGAALRTLPSAASSGASFFHDLTVGAPAALRAYGLRRTLAAQSASIALQRATHAMRVREGIPSRCIYGGMVCVRPDHEQKRVASRMSRPFQRLADVHGLFYLLQSSNPDRNDARVFKGFGFRHTGEFLYGASKLNSVGPYAVKLMVRSPAPVLPE</sequence>
<proteinExistence type="predicted"/>
<organism evidence="1 2">
    <name type="scientific">Variovorax gossypii</name>
    <dbReference type="NCBI Taxonomy" id="1679495"/>
    <lineage>
        <taxon>Bacteria</taxon>
        <taxon>Pseudomonadati</taxon>
        <taxon>Pseudomonadota</taxon>
        <taxon>Betaproteobacteria</taxon>
        <taxon>Burkholderiales</taxon>
        <taxon>Comamonadaceae</taxon>
        <taxon>Variovorax</taxon>
    </lineage>
</organism>
<keyword evidence="2" id="KW-1185">Reference proteome</keyword>
<evidence type="ECO:0000313" key="1">
    <source>
        <dbReference type="EMBL" id="RTQ32913.1"/>
    </source>
</evidence>
<reference evidence="1 2" key="1">
    <citation type="submission" date="2018-12" db="EMBL/GenBank/DDBJ databases">
        <title>The genome of Variovorax gossypii DSM 100435.</title>
        <authorList>
            <person name="Gao J."/>
            <person name="Sun J."/>
        </authorList>
    </citation>
    <scope>NUCLEOTIDE SEQUENCE [LARGE SCALE GENOMIC DNA]</scope>
    <source>
        <strain evidence="1 2">DSM 100435</strain>
    </source>
</reference>
<comment type="caution">
    <text evidence="1">The sequence shown here is derived from an EMBL/GenBank/DDBJ whole genome shotgun (WGS) entry which is preliminary data.</text>
</comment>
<dbReference type="AlphaFoldDB" id="A0A3S0GVL2"/>
<name>A0A3S0GVL2_9BURK</name>
<dbReference type="EMBL" id="RXOE01000005">
    <property type="protein sequence ID" value="RTQ32913.1"/>
    <property type="molecule type" value="Genomic_DNA"/>
</dbReference>
<dbReference type="Proteomes" id="UP000267418">
    <property type="component" value="Unassembled WGS sequence"/>
</dbReference>
<evidence type="ECO:0000313" key="2">
    <source>
        <dbReference type="Proteomes" id="UP000267418"/>
    </source>
</evidence>